<dbReference type="AlphaFoldDB" id="A0A225WBY6"/>
<feature type="domain" description="Integrase zinc-binding" evidence="1">
    <location>
        <begin position="249"/>
        <end position="296"/>
    </location>
</feature>
<comment type="caution">
    <text evidence="2">The sequence shown here is derived from an EMBL/GenBank/DDBJ whole genome shotgun (WGS) entry which is preliminary data.</text>
</comment>
<dbReference type="PANTHER" id="PTHR37984:SF5">
    <property type="entry name" value="PROTEIN NYNRIN-LIKE"/>
    <property type="match status" value="1"/>
</dbReference>
<evidence type="ECO:0000259" key="1">
    <source>
        <dbReference type="Pfam" id="PF17921"/>
    </source>
</evidence>
<dbReference type="InterPro" id="IPR041588">
    <property type="entry name" value="Integrase_H2C2"/>
</dbReference>
<dbReference type="Proteomes" id="UP000198211">
    <property type="component" value="Unassembled WGS sequence"/>
</dbReference>
<evidence type="ECO:0000313" key="3">
    <source>
        <dbReference type="Proteomes" id="UP000198211"/>
    </source>
</evidence>
<dbReference type="GO" id="GO:0003676">
    <property type="term" value="F:nucleic acid binding"/>
    <property type="evidence" value="ECO:0007669"/>
    <property type="project" value="InterPro"/>
</dbReference>
<dbReference type="Pfam" id="PF17921">
    <property type="entry name" value="Integrase_H2C2"/>
    <property type="match status" value="1"/>
</dbReference>
<dbReference type="InterPro" id="IPR012337">
    <property type="entry name" value="RNaseH-like_sf"/>
</dbReference>
<dbReference type="GO" id="GO:0003964">
    <property type="term" value="F:RNA-directed DNA polymerase activity"/>
    <property type="evidence" value="ECO:0007669"/>
    <property type="project" value="UniProtKB-KW"/>
</dbReference>
<keyword evidence="2" id="KW-0808">Transferase</keyword>
<keyword evidence="2" id="KW-0695">RNA-directed DNA polymerase</keyword>
<reference evidence="3" key="1">
    <citation type="submission" date="2017-03" db="EMBL/GenBank/DDBJ databases">
        <title>Phytopthora megakarya and P. palmivora, two closely related causual agents of cacao black pod achieved similar genome size and gene model numbers by different mechanisms.</title>
        <authorList>
            <person name="Ali S."/>
            <person name="Shao J."/>
            <person name="Larry D.J."/>
            <person name="Kronmiller B."/>
            <person name="Shen D."/>
            <person name="Strem M.D."/>
            <person name="Melnick R.L."/>
            <person name="Guiltinan M.J."/>
            <person name="Tyler B.M."/>
            <person name="Meinhardt L.W."/>
            <person name="Bailey B.A."/>
        </authorList>
    </citation>
    <scope>NUCLEOTIDE SEQUENCE [LARGE SCALE GENOMIC DNA]</scope>
    <source>
        <strain evidence="3">zdho120</strain>
    </source>
</reference>
<accession>A0A225WBY6</accession>
<dbReference type="EMBL" id="NBNE01001166">
    <property type="protein sequence ID" value="OWZ15241.1"/>
    <property type="molecule type" value="Genomic_DNA"/>
</dbReference>
<dbReference type="PANTHER" id="PTHR37984">
    <property type="entry name" value="PROTEIN CBG26694"/>
    <property type="match status" value="1"/>
</dbReference>
<protein>
    <submittedName>
        <fullName evidence="2">Reverse transcriptase</fullName>
    </submittedName>
</protein>
<sequence length="408" mass="46150">MPPVSLEMLDATYQDYGLSFDGAVVVSTRRGSCECILWKLPVWQVVKTKGHILVCVTANDPEYHGRIRGLKLALKFNAKELVAIRDSRIVDLRKNVVPVKLIHVKREFNPAAGYLTSKTPVLGESSKINGPDEIVHLRLVSRIAEKILKPLEIYAPDKIRKDQVEPGVRNSEVGIPESLATAAQVLMMMSSADSGSRNSVEQARYQDELKEFAKISDPFVLDLRDALYRLSAPTPARPRNKQSELRLVVPESLPADILNYSHEDFKGGHQDINRTFERLRSVFYLFGMYANVQKFVIAFGTAQPESKRGNTYLLPFQDQFSGYVMSDADPEAQDVDEAYEECVFRRFGANSQAYQNPCFMSTVFARFRSLLKSKQRSRLGYRPQSNGQQERLVQTVMRSVRGYVADID</sequence>
<dbReference type="InterPro" id="IPR050951">
    <property type="entry name" value="Retrovirus_Pol_polyprotein"/>
</dbReference>
<dbReference type="Gene3D" id="1.10.340.70">
    <property type="match status" value="1"/>
</dbReference>
<keyword evidence="2" id="KW-0548">Nucleotidyltransferase</keyword>
<evidence type="ECO:0000313" key="2">
    <source>
        <dbReference type="EMBL" id="OWZ15241.1"/>
    </source>
</evidence>
<keyword evidence="3" id="KW-1185">Reference proteome</keyword>
<dbReference type="SUPFAM" id="SSF53098">
    <property type="entry name" value="Ribonuclease H-like"/>
    <property type="match status" value="1"/>
</dbReference>
<gene>
    <name evidence="2" type="ORF">PHMEG_00011163</name>
</gene>
<proteinExistence type="predicted"/>
<dbReference type="Gene3D" id="3.30.420.10">
    <property type="entry name" value="Ribonuclease H-like superfamily/Ribonuclease H"/>
    <property type="match status" value="1"/>
</dbReference>
<dbReference type="InterPro" id="IPR036397">
    <property type="entry name" value="RNaseH_sf"/>
</dbReference>
<name>A0A225WBY6_9STRA</name>
<organism evidence="2 3">
    <name type="scientific">Phytophthora megakarya</name>
    <dbReference type="NCBI Taxonomy" id="4795"/>
    <lineage>
        <taxon>Eukaryota</taxon>
        <taxon>Sar</taxon>
        <taxon>Stramenopiles</taxon>
        <taxon>Oomycota</taxon>
        <taxon>Peronosporomycetes</taxon>
        <taxon>Peronosporales</taxon>
        <taxon>Peronosporaceae</taxon>
        <taxon>Phytophthora</taxon>
    </lineage>
</organism>